<dbReference type="EMBL" id="JAANQT010009750">
    <property type="protein sequence ID" value="KAG1276300.1"/>
    <property type="molecule type" value="Genomic_DNA"/>
</dbReference>
<reference evidence="2" key="1">
    <citation type="journal article" date="2020" name="Microb. Genom.">
        <title>Genetic diversity of clinical and environmental Mucorales isolates obtained from an investigation of mucormycosis cases among solid organ transplant recipients.</title>
        <authorList>
            <person name="Nguyen M.H."/>
            <person name="Kaul D."/>
            <person name="Muto C."/>
            <person name="Cheng S.J."/>
            <person name="Richter R.A."/>
            <person name="Bruno V.M."/>
            <person name="Liu G."/>
            <person name="Beyhan S."/>
            <person name="Sundermann A.J."/>
            <person name="Mounaud S."/>
            <person name="Pasculle A.W."/>
            <person name="Nierman W.C."/>
            <person name="Driscoll E."/>
            <person name="Cumbie R."/>
            <person name="Clancy C.J."/>
            <person name="Dupont C.L."/>
        </authorList>
    </citation>
    <scope>NUCLEOTIDE SEQUENCE</scope>
    <source>
        <strain evidence="2">GL11</strain>
    </source>
</reference>
<comment type="caution">
    <text evidence="2">The sequence shown here is derived from an EMBL/GenBank/DDBJ whole genome shotgun (WGS) entry which is preliminary data.</text>
</comment>
<name>A0A9P6WSR0_RHIOR</name>
<feature type="region of interest" description="Disordered" evidence="1">
    <location>
        <begin position="72"/>
        <end position="94"/>
    </location>
</feature>
<sequence>MPDAEKRQKLAGEIRAGYEDTKAPRPTPADIAERLQEWREVRAAELKYMNSGNRKAYAAYREADPEQRRAILAEPLPGARAPGPGQSARTGPRQ</sequence>
<dbReference type="AlphaFoldDB" id="A0A9P6WSR0"/>
<evidence type="ECO:0000256" key="1">
    <source>
        <dbReference type="SAM" id="MobiDB-lite"/>
    </source>
</evidence>
<proteinExistence type="predicted"/>
<feature type="compositionally biased region" description="Basic and acidic residues" evidence="1">
    <location>
        <begin position="1"/>
        <end position="23"/>
    </location>
</feature>
<evidence type="ECO:0000313" key="3">
    <source>
        <dbReference type="Proteomes" id="UP000716291"/>
    </source>
</evidence>
<evidence type="ECO:0000313" key="2">
    <source>
        <dbReference type="EMBL" id="KAG1276300.1"/>
    </source>
</evidence>
<organism evidence="2 3">
    <name type="scientific">Rhizopus oryzae</name>
    <name type="common">Mucormycosis agent</name>
    <name type="synonym">Rhizopus arrhizus var. delemar</name>
    <dbReference type="NCBI Taxonomy" id="64495"/>
    <lineage>
        <taxon>Eukaryota</taxon>
        <taxon>Fungi</taxon>
        <taxon>Fungi incertae sedis</taxon>
        <taxon>Mucoromycota</taxon>
        <taxon>Mucoromycotina</taxon>
        <taxon>Mucoromycetes</taxon>
        <taxon>Mucorales</taxon>
        <taxon>Mucorineae</taxon>
        <taxon>Rhizopodaceae</taxon>
        <taxon>Rhizopus</taxon>
    </lineage>
</organism>
<protein>
    <submittedName>
        <fullName evidence="2">Uncharacterized protein</fullName>
    </submittedName>
</protein>
<dbReference type="Proteomes" id="UP000716291">
    <property type="component" value="Unassembled WGS sequence"/>
</dbReference>
<feature type="region of interest" description="Disordered" evidence="1">
    <location>
        <begin position="1"/>
        <end position="28"/>
    </location>
</feature>
<keyword evidence="3" id="KW-1185">Reference proteome</keyword>
<accession>A0A9P6WSR0</accession>
<gene>
    <name evidence="2" type="ORF">G6F64_014811</name>
</gene>